<feature type="region of interest" description="Disordered" evidence="1">
    <location>
        <begin position="1"/>
        <end position="137"/>
    </location>
</feature>
<proteinExistence type="predicted"/>
<evidence type="ECO:0000313" key="3">
    <source>
        <dbReference type="Proteomes" id="UP000092600"/>
    </source>
</evidence>
<sequence>MADFDRAPHRSSDLARGSGHYYYDYDRGEPRAYGFGGLDDRRAHPPPPPPLALPQPPPSSSSSSAAAAAAAGAGRVLRRPRDEAAEARGELQGVRGGGEGEGDVPQGLSVDQGEVLRDHPWLVSERRGGRRRGVAFP</sequence>
<dbReference type="AlphaFoldDB" id="A0A199VMS5"/>
<organism evidence="2 3">
    <name type="scientific">Ananas comosus</name>
    <name type="common">Pineapple</name>
    <name type="synonym">Ananas ananas</name>
    <dbReference type="NCBI Taxonomy" id="4615"/>
    <lineage>
        <taxon>Eukaryota</taxon>
        <taxon>Viridiplantae</taxon>
        <taxon>Streptophyta</taxon>
        <taxon>Embryophyta</taxon>
        <taxon>Tracheophyta</taxon>
        <taxon>Spermatophyta</taxon>
        <taxon>Magnoliopsida</taxon>
        <taxon>Liliopsida</taxon>
        <taxon>Poales</taxon>
        <taxon>Bromeliaceae</taxon>
        <taxon>Bromelioideae</taxon>
        <taxon>Ananas</taxon>
    </lineage>
</organism>
<dbReference type="Proteomes" id="UP000092600">
    <property type="component" value="Unassembled WGS sequence"/>
</dbReference>
<name>A0A199VMS5_ANACO</name>
<evidence type="ECO:0000313" key="2">
    <source>
        <dbReference type="EMBL" id="OAY78369.1"/>
    </source>
</evidence>
<gene>
    <name evidence="2" type="ORF">ACMD2_27477</name>
</gene>
<reference evidence="2 3" key="1">
    <citation type="journal article" date="2016" name="DNA Res.">
        <title>The draft genome of MD-2 pineapple using hybrid error correction of long reads.</title>
        <authorList>
            <person name="Redwan R.M."/>
            <person name="Saidin A."/>
            <person name="Kumar S.V."/>
        </authorList>
    </citation>
    <scope>NUCLEOTIDE SEQUENCE [LARGE SCALE GENOMIC DNA]</scope>
    <source>
        <strain evidence="3">cv. MD2</strain>
        <tissue evidence="2">Leaf</tissue>
    </source>
</reference>
<evidence type="ECO:0000256" key="1">
    <source>
        <dbReference type="SAM" id="MobiDB-lite"/>
    </source>
</evidence>
<dbReference type="EMBL" id="LSRQ01001309">
    <property type="protein sequence ID" value="OAY78369.1"/>
    <property type="molecule type" value="Genomic_DNA"/>
</dbReference>
<accession>A0A199VMS5</accession>
<feature type="compositionally biased region" description="Basic and acidic residues" evidence="1">
    <location>
        <begin position="1"/>
        <end position="13"/>
    </location>
</feature>
<feature type="compositionally biased region" description="Basic residues" evidence="1">
    <location>
        <begin position="128"/>
        <end position="137"/>
    </location>
</feature>
<protein>
    <submittedName>
        <fullName evidence="2">Uncharacterized protein</fullName>
    </submittedName>
</protein>
<feature type="compositionally biased region" description="Basic and acidic residues" evidence="1">
    <location>
        <begin position="114"/>
        <end position="127"/>
    </location>
</feature>
<feature type="compositionally biased region" description="Basic and acidic residues" evidence="1">
    <location>
        <begin position="79"/>
        <end position="89"/>
    </location>
</feature>
<feature type="compositionally biased region" description="Low complexity" evidence="1">
    <location>
        <begin position="60"/>
        <end position="73"/>
    </location>
</feature>
<comment type="caution">
    <text evidence="2">The sequence shown here is derived from an EMBL/GenBank/DDBJ whole genome shotgun (WGS) entry which is preliminary data.</text>
</comment>
<feature type="compositionally biased region" description="Pro residues" evidence="1">
    <location>
        <begin position="45"/>
        <end position="59"/>
    </location>
</feature>